<evidence type="ECO:0000313" key="2">
    <source>
        <dbReference type="EMBL" id="MPM06896.1"/>
    </source>
</evidence>
<reference evidence="2" key="1">
    <citation type="submission" date="2019-08" db="EMBL/GenBank/DDBJ databases">
        <authorList>
            <person name="Kucharzyk K."/>
            <person name="Murdoch R.W."/>
            <person name="Higgins S."/>
            <person name="Loffler F."/>
        </authorList>
    </citation>
    <scope>NUCLEOTIDE SEQUENCE</scope>
</reference>
<protein>
    <recommendedName>
        <fullName evidence="1">HNH nuclease domain-containing protein</fullName>
    </recommendedName>
</protein>
<dbReference type="AlphaFoldDB" id="A0A644WSK8"/>
<comment type="caution">
    <text evidence="2">The sequence shown here is derived from an EMBL/GenBank/DDBJ whole genome shotgun (WGS) entry which is preliminary data.</text>
</comment>
<name>A0A644WSK8_9ZZZZ</name>
<organism evidence="2">
    <name type="scientific">bioreactor metagenome</name>
    <dbReference type="NCBI Taxonomy" id="1076179"/>
    <lineage>
        <taxon>unclassified sequences</taxon>
        <taxon>metagenomes</taxon>
        <taxon>ecological metagenomes</taxon>
    </lineage>
</organism>
<dbReference type="InterPro" id="IPR003615">
    <property type="entry name" value="HNH_nuc"/>
</dbReference>
<proteinExistence type="predicted"/>
<feature type="domain" description="HNH nuclease" evidence="1">
    <location>
        <begin position="207"/>
        <end position="258"/>
    </location>
</feature>
<gene>
    <name evidence="2" type="ORF">SDC9_53199</name>
</gene>
<accession>A0A644WSK8</accession>
<dbReference type="EMBL" id="VSSQ01001276">
    <property type="protein sequence ID" value="MPM06896.1"/>
    <property type="molecule type" value="Genomic_DNA"/>
</dbReference>
<sequence>MNGLAEKQDGLARKLVSILKIGNAYTLEEMASILNQKPNAVSRKGVLTSDGSDAQILLVTLEKDKYSTPGYFDHLSGSRLFWTGQNVLKATEKKLIAGTHDTFIFLQERRKTPYVYYGRAIPTRMQINWEPGKPSHIVFELVEYAASLEAMNLRSSKIYQADEVLQTEHEYAASSQPERTEAEKFSTIRTAQSTYRKNVLSFWHEQCAVTGVDNKGWLIASHIKPWRESTDEERLDPHNSLLLTPNFDKLFDRGVISFSSSNGKIILPEHQSRTMWNNLNRMHVDDNICLREVPDGVGKFLDYHTQFIYNFEPTDDVSTEHFIEEMLVKGLV</sequence>
<evidence type="ECO:0000259" key="1">
    <source>
        <dbReference type="Pfam" id="PF13391"/>
    </source>
</evidence>
<dbReference type="Pfam" id="PF13391">
    <property type="entry name" value="HNH_2"/>
    <property type="match status" value="1"/>
</dbReference>